<reference evidence="1" key="1">
    <citation type="submission" date="2022-07" db="EMBL/GenBank/DDBJ databases">
        <title>Phylogenomic reconstructions and comparative analyses of Kickxellomycotina fungi.</title>
        <authorList>
            <person name="Reynolds N.K."/>
            <person name="Stajich J.E."/>
            <person name="Barry K."/>
            <person name="Grigoriev I.V."/>
            <person name="Crous P."/>
            <person name="Smith M.E."/>
        </authorList>
    </citation>
    <scope>NUCLEOTIDE SEQUENCE</scope>
    <source>
        <strain evidence="1">BCRC 34780</strain>
    </source>
</reference>
<organism evidence="1 2">
    <name type="scientific">Coemansia helicoidea</name>
    <dbReference type="NCBI Taxonomy" id="1286919"/>
    <lineage>
        <taxon>Eukaryota</taxon>
        <taxon>Fungi</taxon>
        <taxon>Fungi incertae sedis</taxon>
        <taxon>Zoopagomycota</taxon>
        <taxon>Kickxellomycotina</taxon>
        <taxon>Kickxellomycetes</taxon>
        <taxon>Kickxellales</taxon>
        <taxon>Kickxellaceae</taxon>
        <taxon>Coemansia</taxon>
    </lineage>
</organism>
<gene>
    <name evidence="1" type="ORF">H4R21_005715</name>
</gene>
<feature type="non-terminal residue" evidence="1">
    <location>
        <position position="125"/>
    </location>
</feature>
<protein>
    <submittedName>
        <fullName evidence="1">Uncharacterized protein</fullName>
    </submittedName>
</protein>
<proteinExistence type="predicted"/>
<accession>A0ACC1KRU0</accession>
<name>A0ACC1KRU0_9FUNG</name>
<evidence type="ECO:0000313" key="2">
    <source>
        <dbReference type="Proteomes" id="UP001140087"/>
    </source>
</evidence>
<evidence type="ECO:0000313" key="1">
    <source>
        <dbReference type="EMBL" id="KAJ2793898.1"/>
    </source>
</evidence>
<comment type="caution">
    <text evidence="1">The sequence shown here is derived from an EMBL/GenBank/DDBJ whole genome shotgun (WGS) entry which is preliminary data.</text>
</comment>
<keyword evidence="2" id="KW-1185">Reference proteome</keyword>
<dbReference type="EMBL" id="JANBUN010002704">
    <property type="protein sequence ID" value="KAJ2793898.1"/>
    <property type="molecule type" value="Genomic_DNA"/>
</dbReference>
<dbReference type="Proteomes" id="UP001140087">
    <property type="component" value="Unassembled WGS sequence"/>
</dbReference>
<sequence length="125" mass="13089">MLKTKVLIKSTKKPGGDADPPARPRTAGGDRGLLRRFRLGRFFFGGGPDPDASANVDADAAQRGAPLLTRTNSVQALAPDVPRLDAEPLAQTLAFARRQNAAAAAAAVRASHYSALSRRSSAPDV</sequence>